<dbReference type="EMBL" id="JAHUZN010000008">
    <property type="protein sequence ID" value="KAG8486188.1"/>
    <property type="molecule type" value="Genomic_DNA"/>
</dbReference>
<dbReference type="InterPro" id="IPR036397">
    <property type="entry name" value="RNaseH_sf"/>
</dbReference>
<dbReference type="OrthoDB" id="1752174at2759"/>
<evidence type="ECO:0000313" key="3">
    <source>
        <dbReference type="Proteomes" id="UP000701853"/>
    </source>
</evidence>
<proteinExistence type="predicted"/>
<dbReference type="InterPro" id="IPR002156">
    <property type="entry name" value="RNaseH_domain"/>
</dbReference>
<accession>A0A8J6CZX9</accession>
<feature type="domain" description="RNase H type-1" evidence="1">
    <location>
        <begin position="252"/>
        <end position="363"/>
    </location>
</feature>
<dbReference type="SUPFAM" id="SSF53098">
    <property type="entry name" value="Ribonuclease H-like"/>
    <property type="match status" value="1"/>
</dbReference>
<protein>
    <recommendedName>
        <fullName evidence="1">RNase H type-1 domain-containing protein</fullName>
    </recommendedName>
</protein>
<dbReference type="InterPro" id="IPR012337">
    <property type="entry name" value="RNaseH-like_sf"/>
</dbReference>
<dbReference type="Gene3D" id="3.30.420.10">
    <property type="entry name" value="Ribonuclease H-like superfamily/Ribonuclease H"/>
    <property type="match status" value="1"/>
</dbReference>
<organism evidence="2 3">
    <name type="scientific">Gossypium anomalum</name>
    <dbReference type="NCBI Taxonomy" id="47600"/>
    <lineage>
        <taxon>Eukaryota</taxon>
        <taxon>Viridiplantae</taxon>
        <taxon>Streptophyta</taxon>
        <taxon>Embryophyta</taxon>
        <taxon>Tracheophyta</taxon>
        <taxon>Spermatophyta</taxon>
        <taxon>Magnoliopsida</taxon>
        <taxon>eudicotyledons</taxon>
        <taxon>Gunneridae</taxon>
        <taxon>Pentapetalae</taxon>
        <taxon>rosids</taxon>
        <taxon>malvids</taxon>
        <taxon>Malvales</taxon>
        <taxon>Malvaceae</taxon>
        <taxon>Malvoideae</taxon>
        <taxon>Gossypium</taxon>
    </lineage>
</organism>
<reference evidence="2 3" key="1">
    <citation type="journal article" date="2021" name="bioRxiv">
        <title>The Gossypium anomalum genome as a resource for cotton improvement and evolutionary analysis of hybrid incompatibility.</title>
        <authorList>
            <person name="Grover C.E."/>
            <person name="Yuan D."/>
            <person name="Arick M.A."/>
            <person name="Miller E.R."/>
            <person name="Hu G."/>
            <person name="Peterson D.G."/>
            <person name="Wendel J.F."/>
            <person name="Udall J.A."/>
        </authorList>
    </citation>
    <scope>NUCLEOTIDE SEQUENCE [LARGE SCALE GENOMIC DNA]</scope>
    <source>
        <strain evidence="2">JFW-Udall</strain>
        <tissue evidence="2">Leaf</tissue>
    </source>
</reference>
<dbReference type="InterPro" id="IPR052929">
    <property type="entry name" value="RNase_H-like_EbsB-rel"/>
</dbReference>
<evidence type="ECO:0000259" key="1">
    <source>
        <dbReference type="Pfam" id="PF13456"/>
    </source>
</evidence>
<comment type="caution">
    <text evidence="2">The sequence shown here is derived from an EMBL/GenBank/DDBJ whole genome shotgun (WGS) entry which is preliminary data.</text>
</comment>
<dbReference type="InterPro" id="IPR044730">
    <property type="entry name" value="RNase_H-like_dom_plant"/>
</dbReference>
<name>A0A8J6CZX9_9ROSI</name>
<keyword evidence="3" id="KW-1185">Reference proteome</keyword>
<dbReference type="PANTHER" id="PTHR47074:SF61">
    <property type="entry name" value="RNASE H TYPE-1 DOMAIN-CONTAINING PROTEIN"/>
    <property type="match status" value="1"/>
</dbReference>
<dbReference type="GO" id="GO:0004523">
    <property type="term" value="F:RNA-DNA hybrid ribonuclease activity"/>
    <property type="evidence" value="ECO:0007669"/>
    <property type="project" value="InterPro"/>
</dbReference>
<dbReference type="Pfam" id="PF13456">
    <property type="entry name" value="RVT_3"/>
    <property type="match status" value="1"/>
</dbReference>
<evidence type="ECO:0000313" key="2">
    <source>
        <dbReference type="EMBL" id="KAG8486188.1"/>
    </source>
</evidence>
<dbReference type="AlphaFoldDB" id="A0A8J6CZX9"/>
<dbReference type="PANTHER" id="PTHR47074">
    <property type="entry name" value="BNAC02G40300D PROTEIN"/>
    <property type="match status" value="1"/>
</dbReference>
<dbReference type="CDD" id="cd06222">
    <property type="entry name" value="RNase_H_like"/>
    <property type="match status" value="1"/>
</dbReference>
<dbReference type="Proteomes" id="UP000701853">
    <property type="component" value="Chromosome 8"/>
</dbReference>
<dbReference type="GO" id="GO:0003676">
    <property type="term" value="F:nucleic acid binding"/>
    <property type="evidence" value="ECO:0007669"/>
    <property type="project" value="InterPro"/>
</dbReference>
<gene>
    <name evidence="2" type="ORF">CXB51_019582</name>
</gene>
<sequence length="367" mass="41443">MGFYDLCKFNCIVGKARVKTGLVGEWDLAPKFQFGKINGFRDGLVDKFDKQRVADLTDHSSTSWKEGLITSVFTLEEAATIRCIPLSRRVDVDKIVWRGEDTLSGADNYILTAYILYNKRIVASSICPRRGGEPETLMHVITRCGPAKEVGDLVSIGSPSIFNIDDIWAWFDFVFKHGSNYTCKVIAITIWAIWHARNKQVMEGKQQTAQDIRIIVASLVRELDEINRKLPDQRETMKTHWKPPQDPNVKVNFDAVFKPQIHQSCSGFVIRNEIGLILGSGAVKNDYISYSFSAEAIACIQALKFAEEMGFRQIEVEGDSRTTIMIINQGVVDRSNMGVYIEESKAMATRFQGTSFKHVDRNARDII</sequence>